<gene>
    <name evidence="2" type="ORF">SAMN02982927_02126</name>
</gene>
<protein>
    <recommendedName>
        <fullName evidence="4">DUF4247 domain-containing protein</fullName>
    </recommendedName>
</protein>
<evidence type="ECO:0000313" key="3">
    <source>
        <dbReference type="Proteomes" id="UP000198752"/>
    </source>
</evidence>
<dbReference type="Pfam" id="PF14042">
    <property type="entry name" value="DUF4247"/>
    <property type="match status" value="1"/>
</dbReference>
<keyword evidence="3" id="KW-1185">Reference proteome</keyword>
<evidence type="ECO:0000313" key="2">
    <source>
        <dbReference type="EMBL" id="SFG58913.1"/>
    </source>
</evidence>
<feature type="compositionally biased region" description="Polar residues" evidence="1">
    <location>
        <begin position="264"/>
        <end position="274"/>
    </location>
</feature>
<feature type="region of interest" description="Disordered" evidence="1">
    <location>
        <begin position="247"/>
        <end position="278"/>
    </location>
</feature>
<name>A0A1I2T1T3_9BACL</name>
<accession>A0A1I2T1T3</accession>
<sequence length="290" mass="32059">MSYQWTSGSFSHEKKEALNMIKRLSNSIKIVLAIVLGASLLTGCSASGSGQPAVTGGYPLTSVSKNGNQESYIYQADKQSVPEVAKKLSDQKKPDQISRNDNQQMFLVYSDELYDLQRDKKNPDNTLIEVSNKEFVRNNYSSSFLKGYLSAVLLDRLYQLGKGALGNYRGYTDGNTIRPTVKYQPPTASEKKTIPPITKQTTGSIIKRSSSGNNSNSFSSTFSRIRNSVTKDVGQAINSVERNTGKILKSDTGQGTSKVFPKNSRISIPKNNSPPKVKFKSFGRIMRRSR</sequence>
<organism evidence="2 3">
    <name type="scientific">Sporolactobacillus nakayamae</name>
    <dbReference type="NCBI Taxonomy" id="269670"/>
    <lineage>
        <taxon>Bacteria</taxon>
        <taxon>Bacillati</taxon>
        <taxon>Bacillota</taxon>
        <taxon>Bacilli</taxon>
        <taxon>Bacillales</taxon>
        <taxon>Sporolactobacillaceae</taxon>
        <taxon>Sporolactobacillus</taxon>
    </lineage>
</organism>
<dbReference type="Proteomes" id="UP000198752">
    <property type="component" value="Unassembled WGS sequence"/>
</dbReference>
<proteinExistence type="predicted"/>
<dbReference type="AlphaFoldDB" id="A0A1I2T1T3"/>
<dbReference type="InterPro" id="IPR025341">
    <property type="entry name" value="DUF4247"/>
</dbReference>
<reference evidence="3" key="1">
    <citation type="submission" date="2016-10" db="EMBL/GenBank/DDBJ databases">
        <authorList>
            <person name="Varghese N."/>
            <person name="Submissions S."/>
        </authorList>
    </citation>
    <scope>NUCLEOTIDE SEQUENCE [LARGE SCALE GENOMIC DNA]</scope>
    <source>
        <strain evidence="3">ATCC 700379</strain>
    </source>
</reference>
<evidence type="ECO:0008006" key="4">
    <source>
        <dbReference type="Google" id="ProtNLM"/>
    </source>
</evidence>
<dbReference type="STRING" id="269670.SAMN02982927_02126"/>
<evidence type="ECO:0000256" key="1">
    <source>
        <dbReference type="SAM" id="MobiDB-lite"/>
    </source>
</evidence>
<dbReference type="RefSeq" id="WP_230459019.1">
    <property type="nucleotide sequence ID" value="NZ_FOOY01000014.1"/>
</dbReference>
<dbReference type="EMBL" id="FOOY01000014">
    <property type="protein sequence ID" value="SFG58913.1"/>
    <property type="molecule type" value="Genomic_DNA"/>
</dbReference>